<dbReference type="Proteomes" id="UP000505377">
    <property type="component" value="Chromosome"/>
</dbReference>
<keyword evidence="2" id="KW-1185">Reference proteome</keyword>
<dbReference type="Pfam" id="PF13561">
    <property type="entry name" value="adh_short_C2"/>
    <property type="match status" value="1"/>
</dbReference>
<dbReference type="EMBL" id="CP053564">
    <property type="protein sequence ID" value="QJY46839.1"/>
    <property type="molecule type" value="Genomic_DNA"/>
</dbReference>
<evidence type="ECO:0000313" key="1">
    <source>
        <dbReference type="EMBL" id="QJY46839.1"/>
    </source>
</evidence>
<evidence type="ECO:0000313" key="2">
    <source>
        <dbReference type="Proteomes" id="UP000505377"/>
    </source>
</evidence>
<gene>
    <name evidence="1" type="ORF">HOP40_14265</name>
</gene>
<name>A0A6M6JK95_9PSEU</name>
<proteinExistence type="predicted"/>
<dbReference type="RefSeq" id="WP_172158681.1">
    <property type="nucleotide sequence ID" value="NZ_CP053564.1"/>
</dbReference>
<dbReference type="InterPro" id="IPR036291">
    <property type="entry name" value="NAD(P)-bd_dom_sf"/>
</dbReference>
<dbReference type="AlphaFoldDB" id="A0A6M6JK95"/>
<sequence>MSAAPAVPRVEVLGDGALRSAVSAALRSTAPPVEPAACVVPRVPDPAPLAELTDERLATDVGDALDAVLAAVQRALPALRGGGRLVVVLPHAPLMGAAGLGAAAAVAGGVLSLARTLAIELARDGITVNVVALDAARPAEAALAGHLAALLGPGGEAVTGQETYLTAGTDLGRLRP</sequence>
<dbReference type="Gene3D" id="3.40.50.720">
    <property type="entry name" value="NAD(P)-binding Rossmann-like Domain"/>
    <property type="match status" value="1"/>
</dbReference>
<accession>A0A6M6JK95</accession>
<dbReference type="SUPFAM" id="SSF51735">
    <property type="entry name" value="NAD(P)-binding Rossmann-fold domains"/>
    <property type="match status" value="1"/>
</dbReference>
<reference evidence="1 2" key="1">
    <citation type="submission" date="2020-05" db="EMBL/GenBank/DDBJ databases">
        <authorList>
            <person name="Mo P."/>
        </authorList>
    </citation>
    <scope>NUCLEOTIDE SEQUENCE [LARGE SCALE GENOMIC DNA]</scope>
    <source>
        <strain evidence="1 2">Gen01</strain>
    </source>
</reference>
<organism evidence="1 2">
    <name type="scientific">Pseudonocardia broussonetiae</name>
    <dbReference type="NCBI Taxonomy" id="2736640"/>
    <lineage>
        <taxon>Bacteria</taxon>
        <taxon>Bacillati</taxon>
        <taxon>Actinomycetota</taxon>
        <taxon>Actinomycetes</taxon>
        <taxon>Pseudonocardiales</taxon>
        <taxon>Pseudonocardiaceae</taxon>
        <taxon>Pseudonocardia</taxon>
    </lineage>
</organism>
<protein>
    <submittedName>
        <fullName evidence="1">SDR family oxidoreductase</fullName>
    </submittedName>
</protein>
<dbReference type="KEGG" id="pbro:HOP40_14265"/>
<dbReference type="InterPro" id="IPR002347">
    <property type="entry name" value="SDR_fam"/>
</dbReference>